<keyword evidence="4" id="KW-0249">Electron transport</keyword>
<gene>
    <name evidence="10" type="primary">ccoG</name>
    <name evidence="10" type="ORF">HYN04_12105</name>
</gene>
<dbReference type="PANTHER" id="PTHR30176:SF3">
    <property type="entry name" value="FERREDOXIN-TYPE PROTEIN NAPH"/>
    <property type="match status" value="1"/>
</dbReference>
<keyword evidence="11" id="KW-1185">Reference proteome</keyword>
<dbReference type="InterPro" id="IPR014116">
    <property type="entry name" value="Cyt_c_oxidase_cbb3_FixG"/>
</dbReference>
<evidence type="ECO:0000313" key="11">
    <source>
        <dbReference type="Proteomes" id="UP000247763"/>
    </source>
</evidence>
<keyword evidence="5" id="KW-0408">Iron</keyword>
<dbReference type="GO" id="GO:0005886">
    <property type="term" value="C:plasma membrane"/>
    <property type="evidence" value="ECO:0007669"/>
    <property type="project" value="TreeGrafter"/>
</dbReference>
<feature type="transmembrane region" description="Helical" evidence="8">
    <location>
        <begin position="179"/>
        <end position="197"/>
    </location>
</feature>
<feature type="transmembrane region" description="Helical" evidence="8">
    <location>
        <begin position="53"/>
        <end position="71"/>
    </location>
</feature>
<dbReference type="Proteomes" id="UP000247763">
    <property type="component" value="Chromosome"/>
</dbReference>
<evidence type="ECO:0000256" key="1">
    <source>
        <dbReference type="ARBA" id="ARBA00022448"/>
    </source>
</evidence>
<evidence type="ECO:0000259" key="9">
    <source>
        <dbReference type="PROSITE" id="PS51379"/>
    </source>
</evidence>
<evidence type="ECO:0000256" key="7">
    <source>
        <dbReference type="SAM" id="MobiDB-lite"/>
    </source>
</evidence>
<feature type="region of interest" description="Disordered" evidence="7">
    <location>
        <begin position="1"/>
        <end position="36"/>
    </location>
</feature>
<feature type="region of interest" description="Disordered" evidence="7">
    <location>
        <begin position="462"/>
        <end position="489"/>
    </location>
</feature>
<dbReference type="RefSeq" id="WP_110450992.1">
    <property type="nucleotide sequence ID" value="NZ_CP029479.1"/>
</dbReference>
<keyword evidence="1" id="KW-0813">Transport</keyword>
<dbReference type="PROSITE" id="PS00198">
    <property type="entry name" value="4FE4S_FER_1"/>
    <property type="match status" value="1"/>
</dbReference>
<evidence type="ECO:0000313" key="10">
    <source>
        <dbReference type="EMBL" id="AWM78426.1"/>
    </source>
</evidence>
<evidence type="ECO:0000256" key="4">
    <source>
        <dbReference type="ARBA" id="ARBA00022982"/>
    </source>
</evidence>
<keyword evidence="2" id="KW-0004">4Fe-4S</keyword>
<keyword evidence="8" id="KW-0472">Membrane</keyword>
<evidence type="ECO:0000256" key="8">
    <source>
        <dbReference type="SAM" id="Phobius"/>
    </source>
</evidence>
<dbReference type="GO" id="GO:0051539">
    <property type="term" value="F:4 iron, 4 sulfur cluster binding"/>
    <property type="evidence" value="ECO:0007669"/>
    <property type="project" value="UniProtKB-KW"/>
</dbReference>
<feature type="transmembrane region" description="Helical" evidence="8">
    <location>
        <begin position="359"/>
        <end position="377"/>
    </location>
</feature>
<feature type="domain" description="4Fe-4S ferredoxin-type" evidence="9">
    <location>
        <begin position="274"/>
        <end position="303"/>
    </location>
</feature>
<dbReference type="InterPro" id="IPR032879">
    <property type="entry name" value="FixG_C"/>
</dbReference>
<dbReference type="OrthoDB" id="9811700at2"/>
<dbReference type="NCBIfam" id="TIGR02745">
    <property type="entry name" value="ccoG_rdxA_fixG"/>
    <property type="match status" value="1"/>
</dbReference>
<dbReference type="InterPro" id="IPR013783">
    <property type="entry name" value="Ig-like_fold"/>
</dbReference>
<dbReference type="Pfam" id="PF13746">
    <property type="entry name" value="Fer4_18"/>
    <property type="match status" value="1"/>
</dbReference>
<protein>
    <submittedName>
        <fullName evidence="10">Cytochrome c oxidase accessory protein CcoG</fullName>
    </submittedName>
</protein>
<dbReference type="InterPro" id="IPR017896">
    <property type="entry name" value="4Fe4S_Fe-S-bd"/>
</dbReference>
<reference evidence="11" key="1">
    <citation type="submission" date="2018-05" db="EMBL/GenBank/DDBJ databases">
        <title>Genome sequencing of Phenylobacterium sp. HYN0004.</title>
        <authorList>
            <person name="Yi H."/>
            <person name="Baek C."/>
        </authorList>
    </citation>
    <scope>NUCLEOTIDE SEQUENCE [LARGE SCALE GENOMIC DNA]</scope>
    <source>
        <strain evidence="11">HYN0004</strain>
    </source>
</reference>
<keyword evidence="8" id="KW-0812">Transmembrane</keyword>
<evidence type="ECO:0000256" key="3">
    <source>
        <dbReference type="ARBA" id="ARBA00022723"/>
    </source>
</evidence>
<dbReference type="Pfam" id="PF12801">
    <property type="entry name" value="Fer4_5"/>
    <property type="match status" value="1"/>
</dbReference>
<dbReference type="GO" id="GO:0046872">
    <property type="term" value="F:metal ion binding"/>
    <property type="evidence" value="ECO:0007669"/>
    <property type="project" value="UniProtKB-KW"/>
</dbReference>
<name>A0A2Z3HW25_9CAUL</name>
<keyword evidence="8" id="KW-1133">Transmembrane helix</keyword>
<accession>A0A2Z3HW25</accession>
<feature type="transmembrane region" description="Helical" evidence="8">
    <location>
        <begin position="105"/>
        <end position="126"/>
    </location>
</feature>
<dbReference type="Gene3D" id="2.60.40.10">
    <property type="entry name" value="Immunoglobulins"/>
    <property type="match status" value="1"/>
</dbReference>
<dbReference type="InterPro" id="IPR051684">
    <property type="entry name" value="Electron_Trans/Redox"/>
</dbReference>
<dbReference type="PROSITE" id="PS51379">
    <property type="entry name" value="4FE4S_FER_2"/>
    <property type="match status" value="1"/>
</dbReference>
<dbReference type="AlphaFoldDB" id="A0A2Z3HW25"/>
<dbReference type="KEGG" id="phb:HYN04_12105"/>
<dbReference type="InterPro" id="IPR017900">
    <property type="entry name" value="4Fe4S_Fe_S_CS"/>
</dbReference>
<keyword evidence="3" id="KW-0479">Metal-binding</keyword>
<evidence type="ECO:0000256" key="2">
    <source>
        <dbReference type="ARBA" id="ARBA00022485"/>
    </source>
</evidence>
<proteinExistence type="predicted"/>
<organism evidence="10 11">
    <name type="scientific">Phenylobacterium parvum</name>
    <dbReference type="NCBI Taxonomy" id="2201350"/>
    <lineage>
        <taxon>Bacteria</taxon>
        <taxon>Pseudomonadati</taxon>
        <taxon>Pseudomonadota</taxon>
        <taxon>Alphaproteobacteria</taxon>
        <taxon>Caulobacterales</taxon>
        <taxon>Caulobacteraceae</taxon>
        <taxon>Phenylobacterium</taxon>
    </lineage>
</organism>
<keyword evidence="6" id="KW-0411">Iron-sulfur</keyword>
<dbReference type="PANTHER" id="PTHR30176">
    <property type="entry name" value="FERREDOXIN-TYPE PROTEIN NAPH"/>
    <property type="match status" value="1"/>
</dbReference>
<evidence type="ECO:0000256" key="6">
    <source>
        <dbReference type="ARBA" id="ARBA00023014"/>
    </source>
</evidence>
<feature type="compositionally biased region" description="Basic and acidic residues" evidence="7">
    <location>
        <begin position="1"/>
        <end position="12"/>
    </location>
</feature>
<dbReference type="EMBL" id="CP029479">
    <property type="protein sequence ID" value="AWM78426.1"/>
    <property type="molecule type" value="Genomic_DNA"/>
</dbReference>
<dbReference type="Pfam" id="PF11614">
    <property type="entry name" value="FixG_C"/>
    <property type="match status" value="1"/>
</dbReference>
<sequence>MTVVIDRTRTAPEEAAPTSAAEKARRRGDAGGGLYKPRTPIYPKSVQGRWRTLKWALMIVTLAIYYITPWIRWERPADLPDQAILVDFAGRRLYLFDLQFWPQEVYFITGLLVMAALALFLASSLFGRLWCGYACPQTLWTDLFLHVERLFEGDRNARMRLDAAPWSLDKAWRKAGKHLVWLGIAFGTGGAWIFYFHDAPTVLVQFWTGQAPATAYVFCALLTFTTYVFAGTMREQVCTYMCPWPRIQGALIDQDSLQVTYRTDRGEPRGTHKKGASWEGRGGCIDCGQCVMVCPMGIDIRNGAQLECINCALCADACDEMMDRIDRPRGLIGYDTDKAVAARAAGRAAVYRLVRPRTLVYAGALVLVCGLMLWGLVHRQAFDVHVLRDRNPIAVRLADGSVRNGYTLKVSNRSFSDADARIRFEGPAGAILKTPAAPVAADGVSARIEANTVRAVRIFVTLPEPRREPEEDGDGDGARGGDEGEGESLPVAFTVTLPEGAMTVKSTFITDPGARPLARP</sequence>
<dbReference type="SUPFAM" id="SSF54862">
    <property type="entry name" value="4Fe-4S ferredoxins"/>
    <property type="match status" value="1"/>
</dbReference>
<feature type="transmembrane region" description="Helical" evidence="8">
    <location>
        <begin position="209"/>
        <end position="230"/>
    </location>
</feature>
<evidence type="ECO:0000256" key="5">
    <source>
        <dbReference type="ARBA" id="ARBA00023004"/>
    </source>
</evidence>